<comment type="similarity">
    <text evidence="3">Belongs to the BRX1 family.</text>
</comment>
<dbReference type="InterPro" id="IPR007109">
    <property type="entry name" value="Brix"/>
</dbReference>
<keyword evidence="5" id="KW-0690">Ribosome biogenesis</keyword>
<keyword evidence="6" id="KW-0539">Nucleus</keyword>
<evidence type="ECO:0000256" key="3">
    <source>
        <dbReference type="ARBA" id="ARBA00006369"/>
    </source>
</evidence>
<name>A0A087TVL9_STEMI</name>
<dbReference type="PROSITE" id="PS50833">
    <property type="entry name" value="BRIX"/>
    <property type="match status" value="1"/>
</dbReference>
<sequence>KWINKQRVLIFASRGIAFRDRHLMNNLRTLMPHSKPESKMEKKGPLLVINEV</sequence>
<proteinExistence type="inferred from homology"/>
<feature type="domain" description="Brix" evidence="7">
    <location>
        <begin position="6"/>
        <end position="52"/>
    </location>
</feature>
<dbReference type="EMBL" id="KK116949">
    <property type="protein sequence ID" value="KFM69158.1"/>
    <property type="molecule type" value="Genomic_DNA"/>
</dbReference>
<keyword evidence="9" id="KW-1185">Reference proteome</keyword>
<comment type="function">
    <text evidence="1">Required for biogenesis of the 60S ribosomal subunit.</text>
</comment>
<comment type="subcellular location">
    <subcellularLocation>
        <location evidence="2">Nucleus</location>
        <location evidence="2">Nucleolus</location>
    </subcellularLocation>
</comment>
<gene>
    <name evidence="8" type="ORF">X975_11335</name>
</gene>
<dbReference type="AlphaFoldDB" id="A0A087TVL9"/>
<dbReference type="Proteomes" id="UP000054359">
    <property type="component" value="Unassembled WGS sequence"/>
</dbReference>
<dbReference type="GO" id="GO:0005730">
    <property type="term" value="C:nucleolus"/>
    <property type="evidence" value="ECO:0007669"/>
    <property type="project" value="UniProtKB-SubCell"/>
</dbReference>
<reference evidence="8 9" key="1">
    <citation type="submission" date="2013-11" db="EMBL/GenBank/DDBJ databases">
        <title>Genome sequencing of Stegodyphus mimosarum.</title>
        <authorList>
            <person name="Bechsgaard J."/>
        </authorList>
    </citation>
    <scope>NUCLEOTIDE SEQUENCE [LARGE SCALE GENOMIC DNA]</scope>
</reference>
<evidence type="ECO:0000256" key="4">
    <source>
        <dbReference type="ARBA" id="ARBA00020522"/>
    </source>
</evidence>
<dbReference type="PANTHER" id="PTHR13634:SF0">
    <property type="entry name" value="RIBOSOME BIOGENESIS PROTEIN BRX1 HOMOLOG"/>
    <property type="match status" value="1"/>
</dbReference>
<dbReference type="OrthoDB" id="1638493at2759"/>
<evidence type="ECO:0000313" key="9">
    <source>
        <dbReference type="Proteomes" id="UP000054359"/>
    </source>
</evidence>
<evidence type="ECO:0000256" key="5">
    <source>
        <dbReference type="ARBA" id="ARBA00022517"/>
    </source>
</evidence>
<feature type="non-terminal residue" evidence="8">
    <location>
        <position position="1"/>
    </location>
</feature>
<evidence type="ECO:0000259" key="7">
    <source>
        <dbReference type="PROSITE" id="PS50833"/>
    </source>
</evidence>
<accession>A0A087TVL9</accession>
<organism evidence="8 9">
    <name type="scientific">Stegodyphus mimosarum</name>
    <name type="common">African social velvet spider</name>
    <dbReference type="NCBI Taxonomy" id="407821"/>
    <lineage>
        <taxon>Eukaryota</taxon>
        <taxon>Metazoa</taxon>
        <taxon>Ecdysozoa</taxon>
        <taxon>Arthropoda</taxon>
        <taxon>Chelicerata</taxon>
        <taxon>Arachnida</taxon>
        <taxon>Araneae</taxon>
        <taxon>Araneomorphae</taxon>
        <taxon>Entelegynae</taxon>
        <taxon>Eresoidea</taxon>
        <taxon>Eresidae</taxon>
        <taxon>Stegodyphus</taxon>
    </lineage>
</organism>
<dbReference type="GO" id="GO:0000027">
    <property type="term" value="P:ribosomal large subunit assembly"/>
    <property type="evidence" value="ECO:0007669"/>
    <property type="project" value="TreeGrafter"/>
</dbReference>
<evidence type="ECO:0000313" key="8">
    <source>
        <dbReference type="EMBL" id="KFM69158.1"/>
    </source>
</evidence>
<dbReference type="GO" id="GO:0019843">
    <property type="term" value="F:rRNA binding"/>
    <property type="evidence" value="ECO:0007669"/>
    <property type="project" value="InterPro"/>
</dbReference>
<feature type="non-terminal residue" evidence="8">
    <location>
        <position position="52"/>
    </location>
</feature>
<dbReference type="PANTHER" id="PTHR13634">
    <property type="entry name" value="RIBOSOME BIOGENESIS PROTEIN BRIX"/>
    <property type="match status" value="1"/>
</dbReference>
<evidence type="ECO:0000256" key="2">
    <source>
        <dbReference type="ARBA" id="ARBA00004604"/>
    </source>
</evidence>
<evidence type="ECO:0000256" key="6">
    <source>
        <dbReference type="ARBA" id="ARBA00023242"/>
    </source>
</evidence>
<dbReference type="GO" id="GO:0006364">
    <property type="term" value="P:rRNA processing"/>
    <property type="evidence" value="ECO:0007669"/>
    <property type="project" value="InterPro"/>
</dbReference>
<dbReference type="InterPro" id="IPR026532">
    <property type="entry name" value="BRX1"/>
</dbReference>
<protein>
    <recommendedName>
        <fullName evidence="4">Ribosome biogenesis protein BRX1 homolog</fullName>
    </recommendedName>
</protein>
<evidence type="ECO:0000256" key="1">
    <source>
        <dbReference type="ARBA" id="ARBA00003439"/>
    </source>
</evidence>
<dbReference type="STRING" id="407821.A0A087TVL9"/>